<gene>
    <name evidence="1" type="ORF">M9H77_32183</name>
</gene>
<protein>
    <submittedName>
        <fullName evidence="1">Uncharacterized protein</fullName>
    </submittedName>
</protein>
<comment type="caution">
    <text evidence="1">The sequence shown here is derived from an EMBL/GenBank/DDBJ whole genome shotgun (WGS) entry which is preliminary data.</text>
</comment>
<evidence type="ECO:0000313" key="2">
    <source>
        <dbReference type="Proteomes" id="UP001060085"/>
    </source>
</evidence>
<proteinExistence type="predicted"/>
<reference evidence="2" key="1">
    <citation type="journal article" date="2023" name="Nat. Plants">
        <title>Single-cell RNA sequencing provides a high-resolution roadmap for understanding the multicellular compartmentation of specialized metabolism.</title>
        <authorList>
            <person name="Sun S."/>
            <person name="Shen X."/>
            <person name="Li Y."/>
            <person name="Li Y."/>
            <person name="Wang S."/>
            <person name="Li R."/>
            <person name="Zhang H."/>
            <person name="Shen G."/>
            <person name="Guo B."/>
            <person name="Wei J."/>
            <person name="Xu J."/>
            <person name="St-Pierre B."/>
            <person name="Chen S."/>
            <person name="Sun C."/>
        </authorList>
    </citation>
    <scope>NUCLEOTIDE SEQUENCE [LARGE SCALE GENOMIC DNA]</scope>
</reference>
<keyword evidence="2" id="KW-1185">Reference proteome</keyword>
<sequence>MEVEKMVTADDKALRLERANSSGDLGRVRVKRKTLEAVLQQCQMALELLSSTGCIDEQVEDDDDDSLKDGAEDSTGSSSPLPCCDKETDELCVLLKSRLDCPEFLEKLESVHASVSPNIAEEGSSWDVVNEKDLWESGNFELDQEDYVLVRQEDIVDGIACFMAAYLLSLKQTKDLTPNQLQEALSKTFSLKKKKGKLRRAWDGSKVIYNVASWGATAIGIYQNPAILKAASAAFWTSCRVISKLF</sequence>
<name>A0ACC0A350_CATRO</name>
<organism evidence="1 2">
    <name type="scientific">Catharanthus roseus</name>
    <name type="common">Madagascar periwinkle</name>
    <name type="synonym">Vinca rosea</name>
    <dbReference type="NCBI Taxonomy" id="4058"/>
    <lineage>
        <taxon>Eukaryota</taxon>
        <taxon>Viridiplantae</taxon>
        <taxon>Streptophyta</taxon>
        <taxon>Embryophyta</taxon>
        <taxon>Tracheophyta</taxon>
        <taxon>Spermatophyta</taxon>
        <taxon>Magnoliopsida</taxon>
        <taxon>eudicotyledons</taxon>
        <taxon>Gunneridae</taxon>
        <taxon>Pentapetalae</taxon>
        <taxon>asterids</taxon>
        <taxon>lamiids</taxon>
        <taxon>Gentianales</taxon>
        <taxon>Apocynaceae</taxon>
        <taxon>Rauvolfioideae</taxon>
        <taxon>Vinceae</taxon>
        <taxon>Catharanthinae</taxon>
        <taxon>Catharanthus</taxon>
    </lineage>
</organism>
<accession>A0ACC0A350</accession>
<dbReference type="Proteomes" id="UP001060085">
    <property type="component" value="Linkage Group LG07"/>
</dbReference>
<evidence type="ECO:0000313" key="1">
    <source>
        <dbReference type="EMBL" id="KAI5654996.1"/>
    </source>
</evidence>
<dbReference type="EMBL" id="CM044707">
    <property type="protein sequence ID" value="KAI5654996.1"/>
    <property type="molecule type" value="Genomic_DNA"/>
</dbReference>